<dbReference type="RefSeq" id="WP_037229943.1">
    <property type="nucleotide sequence ID" value="NZ_BAWF01000012.1"/>
</dbReference>
<dbReference type="Pfam" id="PF25137">
    <property type="entry name" value="ADH_Fe_C"/>
    <property type="match status" value="1"/>
</dbReference>
<feature type="domain" description="Alcohol dehydrogenase iron-type/glycerol dehydrogenase GldA" evidence="2">
    <location>
        <begin position="14"/>
        <end position="187"/>
    </location>
</feature>
<dbReference type="Gene3D" id="1.20.1090.10">
    <property type="entry name" value="Dehydroquinate synthase-like - alpha domain"/>
    <property type="match status" value="1"/>
</dbReference>
<dbReference type="Gene3D" id="3.40.50.1970">
    <property type="match status" value="1"/>
</dbReference>
<dbReference type="PANTHER" id="PTHR11496">
    <property type="entry name" value="ALCOHOL DEHYDROGENASE"/>
    <property type="match status" value="1"/>
</dbReference>
<dbReference type="Pfam" id="PF00465">
    <property type="entry name" value="Fe-ADH"/>
    <property type="match status" value="1"/>
</dbReference>
<dbReference type="InterPro" id="IPR056798">
    <property type="entry name" value="ADH_Fe_C"/>
</dbReference>
<accession>X0PNV1</accession>
<evidence type="ECO:0000259" key="3">
    <source>
        <dbReference type="Pfam" id="PF25137"/>
    </source>
</evidence>
<dbReference type="AlphaFoldDB" id="X0PNV1"/>
<feature type="domain" description="Fe-containing alcohol dehydrogenase-like C-terminal" evidence="3">
    <location>
        <begin position="201"/>
        <end position="387"/>
    </location>
</feature>
<proteinExistence type="predicted"/>
<name>X0PNV1_RHOWR</name>
<organism evidence="4 5">
    <name type="scientific">Rhodococcus wratislaviensis NBRC 100605</name>
    <dbReference type="NCBI Taxonomy" id="1219028"/>
    <lineage>
        <taxon>Bacteria</taxon>
        <taxon>Bacillati</taxon>
        <taxon>Actinomycetota</taxon>
        <taxon>Actinomycetes</taxon>
        <taxon>Mycobacteriales</taxon>
        <taxon>Nocardiaceae</taxon>
        <taxon>Rhodococcus</taxon>
    </lineage>
</organism>
<dbReference type="GO" id="GO:0004022">
    <property type="term" value="F:alcohol dehydrogenase (NAD+) activity"/>
    <property type="evidence" value="ECO:0007669"/>
    <property type="project" value="TreeGrafter"/>
</dbReference>
<reference evidence="4 5" key="1">
    <citation type="submission" date="2014-02" db="EMBL/GenBank/DDBJ databases">
        <title>Whole genome shotgun sequence of Rhodococcus wratislaviensis NBRC 100605.</title>
        <authorList>
            <person name="Hosoyama A."/>
            <person name="Tsuchikane K."/>
            <person name="Yoshida I."/>
            <person name="Ohji S."/>
            <person name="Ichikawa N."/>
            <person name="Yamazoe A."/>
            <person name="Fujita N."/>
        </authorList>
    </citation>
    <scope>NUCLEOTIDE SEQUENCE [LARGE SCALE GENOMIC DNA]</scope>
    <source>
        <strain evidence="4 5">NBRC 100605</strain>
    </source>
</reference>
<dbReference type="CDD" id="cd14866">
    <property type="entry name" value="Fe-ADH-like"/>
    <property type="match status" value="1"/>
</dbReference>
<dbReference type="Proteomes" id="UP000019491">
    <property type="component" value="Unassembled WGS sequence"/>
</dbReference>
<gene>
    <name evidence="4" type="ORF">RW1_012_01220</name>
</gene>
<sequence>MTVLAVRHTTPAFRTYSGENALDLLSKELDRPSPQRVMLVCGASMLAHDEALRRVESAIGERLVARFSEVREHSPLPSVEKARDVLIDSGATAVVALGGGSAVVTARAAVILAGEKGDARDLCTRRADDGRMISPRLSAPKVPMWVVPSTPTTAYAKAGAAVRDPATGERLALFDPKARAAGVVFDPVVATTAPAPLIRSSSLNALALAVDGMQSTGGNPLAEALLGHALTVLTTWLGRVGDRPDAETAVQLMFGALLAGQGSDHAGTGLAQALSHAVGPRSTVGNGVVEALLLPHTMRFNLGVTDEALTRIARLLGERGADSPADAVTAIEEVLTSTRIPLRLRDVGIEQADLPDIVEHTLHDWAVTAVPRPADRDGLRTILDQAW</sequence>
<keyword evidence="5" id="KW-1185">Reference proteome</keyword>
<keyword evidence="1" id="KW-0560">Oxidoreductase</keyword>
<dbReference type="SUPFAM" id="SSF56796">
    <property type="entry name" value="Dehydroquinate synthase-like"/>
    <property type="match status" value="1"/>
</dbReference>
<evidence type="ECO:0000313" key="5">
    <source>
        <dbReference type="Proteomes" id="UP000019491"/>
    </source>
</evidence>
<dbReference type="OrthoDB" id="323926at2"/>
<protein>
    <submittedName>
        <fullName evidence="4">Putative iron-containing alcohol dehydrogenase</fullName>
    </submittedName>
</protein>
<dbReference type="GO" id="GO:0046872">
    <property type="term" value="F:metal ion binding"/>
    <property type="evidence" value="ECO:0007669"/>
    <property type="project" value="InterPro"/>
</dbReference>
<comment type="caution">
    <text evidence="4">The sequence shown here is derived from an EMBL/GenBank/DDBJ whole genome shotgun (WGS) entry which is preliminary data.</text>
</comment>
<dbReference type="EMBL" id="BAWF01000012">
    <property type="protein sequence ID" value="GAF44303.1"/>
    <property type="molecule type" value="Genomic_DNA"/>
</dbReference>
<dbReference type="InterPro" id="IPR001670">
    <property type="entry name" value="ADH_Fe/GldA"/>
</dbReference>
<evidence type="ECO:0000259" key="2">
    <source>
        <dbReference type="Pfam" id="PF00465"/>
    </source>
</evidence>
<evidence type="ECO:0000256" key="1">
    <source>
        <dbReference type="ARBA" id="ARBA00023002"/>
    </source>
</evidence>
<dbReference type="PANTHER" id="PTHR11496:SF83">
    <property type="entry name" value="HYDROXYACID-OXOACID TRANSHYDROGENASE, MITOCHONDRIAL"/>
    <property type="match status" value="1"/>
</dbReference>
<evidence type="ECO:0000313" key="4">
    <source>
        <dbReference type="EMBL" id="GAF44303.1"/>
    </source>
</evidence>
<dbReference type="InterPro" id="IPR039697">
    <property type="entry name" value="Alcohol_dehydrogenase_Fe"/>
</dbReference>